<comment type="caution">
    <text evidence="5">The sequence shown here is derived from an EMBL/GenBank/DDBJ whole genome shotgun (WGS) entry which is preliminary data.</text>
</comment>
<feature type="repeat" description="TPR" evidence="1">
    <location>
        <begin position="412"/>
        <end position="445"/>
    </location>
</feature>
<dbReference type="Proteomes" id="UP001557484">
    <property type="component" value="Unassembled WGS sequence"/>
</dbReference>
<dbReference type="PANTHER" id="PTHR22550:SF14">
    <property type="entry name" value="VWFA DOMAIN-CONTAINING PROTEIN"/>
    <property type="match status" value="1"/>
</dbReference>
<evidence type="ECO:0000259" key="4">
    <source>
        <dbReference type="PROSITE" id="PS50234"/>
    </source>
</evidence>
<dbReference type="InterPro" id="IPR011990">
    <property type="entry name" value="TPR-like_helical_dom_sf"/>
</dbReference>
<feature type="compositionally biased region" description="Acidic residues" evidence="2">
    <location>
        <begin position="552"/>
        <end position="563"/>
    </location>
</feature>
<evidence type="ECO:0000256" key="1">
    <source>
        <dbReference type="PROSITE-ProRule" id="PRU00339"/>
    </source>
</evidence>
<protein>
    <submittedName>
        <fullName evidence="5">VWA domain-containing protein</fullName>
    </submittedName>
</protein>
<evidence type="ECO:0000256" key="2">
    <source>
        <dbReference type="SAM" id="MobiDB-lite"/>
    </source>
</evidence>
<feature type="compositionally biased region" description="Low complexity" evidence="2">
    <location>
        <begin position="486"/>
        <end position="525"/>
    </location>
</feature>
<dbReference type="SUPFAM" id="SSF48452">
    <property type="entry name" value="TPR-like"/>
    <property type="match status" value="1"/>
</dbReference>
<sequence length="679" mass="74373">MNFAGLELHWIRPELLWTAIPLVICALLLARQHFQQRSWQKHIDPSLLPYLLDGKPSGKPRRSALILLLAAILAWLALLGPAWEKVPSPLHKNTEGLVVVLDLSPSMLAEDIQPSRMRQARFKLRDILHLRRDGQTGLVVFAGDAFIVAPLTDDVNTLLTLIPGLNPSMMPMTGSNPLAGISLAKDLLDRSGGNGSILLISDGVNPQQLSGIRDFISDSDYPLSVLAVGTSDGAPIPLPGGGFARDNNGNIIVPALTVDELQTLAAAGGGVYRELSLDDSDINALSVDTISSVNDKESESRAERNYDQWKDAGPWLVLLLLPFALLGFRKSWLAGLVPLLLPALLVTLPSKANAFEFKDLWQTPDQQAAALLDSDPQAAADKFEDPMWKASAQYRAGDFATAAESYAQFDTADAHYNRGNALAKAGKLDDAIAAYQSALEIDPSLSDAKSNKKIIEDMKENKNQEQSQDGQSQDNKQDSQGDKNQDQQNQNSKNSDSGEQSQSSEDQQPSSPQDDSQDKSQSQDPADSERESDAPASDKQQSDEQQGQSEQNDTEQDQSEQDNNEQQNEQSQAEREAAEQRDAKLAEDYARQAAEQNDAVQKALAAKQAEGAEDKPADQAAAAIASDEPLSEEEQAREQWLRNIPDNPGNLLRNKFRYQHLDRQQRGEQQGNNDDYAPY</sequence>
<dbReference type="Gene3D" id="1.25.40.10">
    <property type="entry name" value="Tetratricopeptide repeat domain"/>
    <property type="match status" value="1"/>
</dbReference>
<dbReference type="PANTHER" id="PTHR22550">
    <property type="entry name" value="SPORE GERMINATION PROTEIN"/>
    <property type="match status" value="1"/>
</dbReference>
<dbReference type="PROSITE" id="PS50234">
    <property type="entry name" value="VWFA"/>
    <property type="match status" value="1"/>
</dbReference>
<keyword evidence="3" id="KW-0812">Transmembrane</keyword>
<dbReference type="InterPro" id="IPR002035">
    <property type="entry name" value="VWF_A"/>
</dbReference>
<organism evidence="5 6">
    <name type="scientific">Zhongshania arctica</name>
    <dbReference type="NCBI Taxonomy" id="3238302"/>
    <lineage>
        <taxon>Bacteria</taxon>
        <taxon>Pseudomonadati</taxon>
        <taxon>Pseudomonadota</taxon>
        <taxon>Gammaproteobacteria</taxon>
        <taxon>Cellvibrionales</taxon>
        <taxon>Spongiibacteraceae</taxon>
        <taxon>Zhongshania</taxon>
    </lineage>
</organism>
<feature type="transmembrane region" description="Helical" evidence="3">
    <location>
        <begin position="64"/>
        <end position="83"/>
    </location>
</feature>
<feature type="compositionally biased region" description="Low complexity" evidence="2">
    <location>
        <begin position="618"/>
        <end position="627"/>
    </location>
</feature>
<dbReference type="InterPro" id="IPR036465">
    <property type="entry name" value="vWFA_dom_sf"/>
</dbReference>
<feature type="transmembrane region" description="Helical" evidence="3">
    <location>
        <begin position="15"/>
        <end position="31"/>
    </location>
</feature>
<dbReference type="InterPro" id="IPR050768">
    <property type="entry name" value="UPF0353/GerABKA_families"/>
</dbReference>
<evidence type="ECO:0000313" key="6">
    <source>
        <dbReference type="Proteomes" id="UP001557484"/>
    </source>
</evidence>
<feature type="region of interest" description="Disordered" evidence="2">
    <location>
        <begin position="460"/>
        <end position="679"/>
    </location>
</feature>
<dbReference type="RefSeq" id="WP_368377267.1">
    <property type="nucleotide sequence ID" value="NZ_JBFRYB010000002.1"/>
</dbReference>
<feature type="compositionally biased region" description="Basic and acidic residues" evidence="2">
    <location>
        <begin position="572"/>
        <end position="590"/>
    </location>
</feature>
<dbReference type="PROSITE" id="PS50005">
    <property type="entry name" value="TPR"/>
    <property type="match status" value="1"/>
</dbReference>
<dbReference type="InterPro" id="IPR019734">
    <property type="entry name" value="TPR_rpt"/>
</dbReference>
<evidence type="ECO:0000313" key="5">
    <source>
        <dbReference type="EMBL" id="MEX1667154.1"/>
    </source>
</evidence>
<keyword evidence="3" id="KW-1133">Transmembrane helix</keyword>
<reference evidence="5 6" key="1">
    <citation type="journal article" date="2011" name="Int. J. Syst. Evol. Microbiol.">
        <title>Zhongshania antarctica gen. nov., sp. nov. and Zhongshania guokunii sp. nov., gammaproteobacteria respectively isolated from coastal attached (fast) ice and surface seawater of the Antarctic.</title>
        <authorList>
            <person name="Li H.J."/>
            <person name="Zhang X.Y."/>
            <person name="Chen C.X."/>
            <person name="Zhang Y.J."/>
            <person name="Gao Z.M."/>
            <person name="Yu Y."/>
            <person name="Chen X.L."/>
            <person name="Chen B."/>
            <person name="Zhang Y.Z."/>
        </authorList>
    </citation>
    <scope>NUCLEOTIDE SEQUENCE [LARGE SCALE GENOMIC DNA]</scope>
    <source>
        <strain evidence="5 6">R06B22</strain>
    </source>
</reference>
<keyword evidence="1" id="KW-0802">TPR repeat</keyword>
<dbReference type="EMBL" id="JBFRYB010000002">
    <property type="protein sequence ID" value="MEX1667154.1"/>
    <property type="molecule type" value="Genomic_DNA"/>
</dbReference>
<keyword evidence="3" id="KW-0472">Membrane</keyword>
<gene>
    <name evidence="5" type="ORF">AB4875_16785</name>
</gene>
<evidence type="ECO:0000256" key="3">
    <source>
        <dbReference type="SAM" id="Phobius"/>
    </source>
</evidence>
<dbReference type="PROSITE" id="PS50293">
    <property type="entry name" value="TPR_REGION"/>
    <property type="match status" value="1"/>
</dbReference>
<keyword evidence="6" id="KW-1185">Reference proteome</keyword>
<dbReference type="SMART" id="SM00028">
    <property type="entry name" value="TPR"/>
    <property type="match status" value="1"/>
</dbReference>
<dbReference type="SUPFAM" id="SSF53300">
    <property type="entry name" value="vWA-like"/>
    <property type="match status" value="1"/>
</dbReference>
<accession>A0ABV3U100</accession>
<dbReference type="Pfam" id="PF00515">
    <property type="entry name" value="TPR_1"/>
    <property type="match status" value="1"/>
</dbReference>
<proteinExistence type="predicted"/>
<dbReference type="Pfam" id="PF13519">
    <property type="entry name" value="VWA_2"/>
    <property type="match status" value="1"/>
</dbReference>
<name>A0ABV3U100_9GAMM</name>
<dbReference type="Gene3D" id="3.40.50.410">
    <property type="entry name" value="von Willebrand factor, type A domain"/>
    <property type="match status" value="1"/>
</dbReference>
<feature type="compositionally biased region" description="Low complexity" evidence="2">
    <location>
        <begin position="537"/>
        <end position="551"/>
    </location>
</feature>
<feature type="domain" description="VWFA" evidence="4">
    <location>
        <begin position="96"/>
        <end position="293"/>
    </location>
</feature>
<feature type="compositionally biased region" description="Basic and acidic residues" evidence="2">
    <location>
        <begin position="475"/>
        <end position="485"/>
    </location>
</feature>